<evidence type="ECO:0000313" key="2">
    <source>
        <dbReference type="Proteomes" id="UP000812966"/>
    </source>
</evidence>
<accession>A0A8K0NRX2</accession>
<dbReference type="EMBL" id="JABELV010000035">
    <property type="protein sequence ID" value="KAG7562279.1"/>
    <property type="molecule type" value="Genomic_DNA"/>
</dbReference>
<dbReference type="InterPro" id="IPR029044">
    <property type="entry name" value="Nucleotide-diphossugar_trans"/>
</dbReference>
<comment type="caution">
    <text evidence="1">The sequence shown here is derived from an EMBL/GenBank/DDBJ whole genome shotgun (WGS) entry which is preliminary data.</text>
</comment>
<dbReference type="PANTHER" id="PTHR11183">
    <property type="entry name" value="GLYCOGENIN SUBFAMILY MEMBER"/>
    <property type="match status" value="1"/>
</dbReference>
<gene>
    <name evidence="1" type="ORF">FFLO_02267</name>
</gene>
<dbReference type="Proteomes" id="UP000812966">
    <property type="component" value="Unassembled WGS sequence"/>
</dbReference>
<dbReference type="CDD" id="cd02537">
    <property type="entry name" value="GT8_Glycogenin"/>
    <property type="match status" value="1"/>
</dbReference>
<dbReference type="Gene3D" id="3.90.550.10">
    <property type="entry name" value="Spore Coat Polysaccharide Biosynthesis Protein SpsA, Chain A"/>
    <property type="match status" value="1"/>
</dbReference>
<organism evidence="1 2">
    <name type="scientific">Filobasidium floriforme</name>
    <dbReference type="NCBI Taxonomy" id="5210"/>
    <lineage>
        <taxon>Eukaryota</taxon>
        <taxon>Fungi</taxon>
        <taxon>Dikarya</taxon>
        <taxon>Basidiomycota</taxon>
        <taxon>Agaricomycotina</taxon>
        <taxon>Tremellomycetes</taxon>
        <taxon>Filobasidiales</taxon>
        <taxon>Filobasidiaceae</taxon>
        <taxon>Filobasidium</taxon>
    </lineage>
</organism>
<dbReference type="SUPFAM" id="SSF53448">
    <property type="entry name" value="Nucleotide-diphospho-sugar transferases"/>
    <property type="match status" value="1"/>
</dbReference>
<dbReference type="AlphaFoldDB" id="A0A8K0NRX2"/>
<evidence type="ECO:0008006" key="3">
    <source>
        <dbReference type="Google" id="ProtNLM"/>
    </source>
</evidence>
<name>A0A8K0NRX2_9TREE</name>
<keyword evidence="2" id="KW-1185">Reference proteome</keyword>
<dbReference type="GO" id="GO:0016757">
    <property type="term" value="F:glycosyltransferase activity"/>
    <property type="evidence" value="ECO:0007669"/>
    <property type="project" value="InterPro"/>
</dbReference>
<protein>
    <recommendedName>
        <fullName evidence="3">Galactinol synthase</fullName>
    </recommendedName>
</protein>
<dbReference type="InterPro" id="IPR002495">
    <property type="entry name" value="Glyco_trans_8"/>
</dbReference>
<dbReference type="InterPro" id="IPR050587">
    <property type="entry name" value="GNT1/Glycosyltrans_8"/>
</dbReference>
<proteinExistence type="predicted"/>
<evidence type="ECO:0000313" key="1">
    <source>
        <dbReference type="EMBL" id="KAG7562279.1"/>
    </source>
</evidence>
<dbReference type="Pfam" id="PF01501">
    <property type="entry name" value="Glyco_transf_8"/>
    <property type="match status" value="1"/>
</dbReference>
<sequence length="340" mass="38458">MLDDTPATTPNTTRSRSPTTTTVKACWTTLITKPQYLQGLVVLQSCLQAVQSRYPLVVMVTPTLDKQSREVIAGRGMEMVEVESLRPVDEGANGGGGVFERFGDTWTKLRAFELVQWERVVLLDCDMIVLQNMDELMTLPLPSTEWIAAAHACTCNPRKIPTYPEDWVPENCAYTPLTHPTALSSPTPAANISPLLPTPSGTLPSRGHALLNSGLVILHPSHLTCRTIENYIQSDPEVPRFKFPDQDALAVLFQGKWKSLGWCYNALKTLRKVHPGVWRDDEIRCLHYILDKPWEHLRSDPSADATGTHEWWWEKYEDVLVEMKRVEGSGWEVVDRWVKR</sequence>
<reference evidence="1" key="1">
    <citation type="submission" date="2020-04" db="EMBL/GenBank/DDBJ databases">
        <title>Analysis of mating type loci in Filobasidium floriforme.</title>
        <authorList>
            <person name="Nowrousian M."/>
        </authorList>
    </citation>
    <scope>NUCLEOTIDE SEQUENCE</scope>
    <source>
        <strain evidence="1">CBS 6242</strain>
    </source>
</reference>